<dbReference type="AlphaFoldDB" id="A0A4Z2HF92"/>
<evidence type="ECO:0000313" key="2">
    <source>
        <dbReference type="Proteomes" id="UP000314294"/>
    </source>
</evidence>
<dbReference type="EMBL" id="SRLO01000254">
    <property type="protein sequence ID" value="TNN64376.1"/>
    <property type="molecule type" value="Genomic_DNA"/>
</dbReference>
<accession>A0A4Z2HF92</accession>
<keyword evidence="2" id="KW-1185">Reference proteome</keyword>
<comment type="caution">
    <text evidence="1">The sequence shown here is derived from an EMBL/GenBank/DDBJ whole genome shotgun (WGS) entry which is preliminary data.</text>
</comment>
<sequence length="213" mass="23965">MTKCVIACETPTFNNSTSKPALTSSGIRLLMNQLSHRVPLFSPMILMVSLSRASFSYTTPLMMMATEYIHARVMKRGMDRLITRRNLRIKKKKKKLPLTLTMSISSPVSMKFQNLGLISSHIPPRSLSTPNSWKVLFTCNEHKQAQPYSMGASFMTDGGPQRWAGPCCTSWMILCVAGVSGVYRIFPMSRGFRALQIILEMGLDSRLRIILLQ</sequence>
<evidence type="ECO:0000313" key="1">
    <source>
        <dbReference type="EMBL" id="TNN64376.1"/>
    </source>
</evidence>
<organism evidence="1 2">
    <name type="scientific">Liparis tanakae</name>
    <name type="common">Tanaka's snailfish</name>
    <dbReference type="NCBI Taxonomy" id="230148"/>
    <lineage>
        <taxon>Eukaryota</taxon>
        <taxon>Metazoa</taxon>
        <taxon>Chordata</taxon>
        <taxon>Craniata</taxon>
        <taxon>Vertebrata</taxon>
        <taxon>Euteleostomi</taxon>
        <taxon>Actinopterygii</taxon>
        <taxon>Neopterygii</taxon>
        <taxon>Teleostei</taxon>
        <taxon>Neoteleostei</taxon>
        <taxon>Acanthomorphata</taxon>
        <taxon>Eupercaria</taxon>
        <taxon>Perciformes</taxon>
        <taxon>Cottioidei</taxon>
        <taxon>Cottales</taxon>
        <taxon>Liparidae</taxon>
        <taxon>Liparis</taxon>
    </lineage>
</organism>
<reference evidence="1 2" key="1">
    <citation type="submission" date="2019-03" db="EMBL/GenBank/DDBJ databases">
        <title>First draft genome of Liparis tanakae, snailfish: a comprehensive survey of snailfish specific genes.</title>
        <authorList>
            <person name="Kim W."/>
            <person name="Song I."/>
            <person name="Jeong J.-H."/>
            <person name="Kim D."/>
            <person name="Kim S."/>
            <person name="Ryu S."/>
            <person name="Song J.Y."/>
            <person name="Lee S.K."/>
        </authorList>
    </citation>
    <scope>NUCLEOTIDE SEQUENCE [LARGE SCALE GENOMIC DNA]</scope>
    <source>
        <tissue evidence="1">Muscle</tissue>
    </source>
</reference>
<dbReference type="Proteomes" id="UP000314294">
    <property type="component" value="Unassembled WGS sequence"/>
</dbReference>
<protein>
    <submittedName>
        <fullName evidence="1">Uncharacterized protein</fullName>
    </submittedName>
</protein>
<gene>
    <name evidence="1" type="ORF">EYF80_025417</name>
</gene>
<proteinExistence type="predicted"/>
<name>A0A4Z2HF92_9TELE</name>